<evidence type="ECO:0000313" key="2">
    <source>
        <dbReference type="Proteomes" id="UP000762676"/>
    </source>
</evidence>
<protein>
    <submittedName>
        <fullName evidence="1">Uncharacterized protein</fullName>
    </submittedName>
</protein>
<comment type="caution">
    <text evidence="1">The sequence shown here is derived from an EMBL/GenBank/DDBJ whole genome shotgun (WGS) entry which is preliminary data.</text>
</comment>
<dbReference type="Proteomes" id="UP000762676">
    <property type="component" value="Unassembled WGS sequence"/>
</dbReference>
<proteinExistence type="predicted"/>
<gene>
    <name evidence="1" type="ORF">ElyMa_005425300</name>
</gene>
<organism evidence="1 2">
    <name type="scientific">Elysia marginata</name>
    <dbReference type="NCBI Taxonomy" id="1093978"/>
    <lineage>
        <taxon>Eukaryota</taxon>
        <taxon>Metazoa</taxon>
        <taxon>Spiralia</taxon>
        <taxon>Lophotrochozoa</taxon>
        <taxon>Mollusca</taxon>
        <taxon>Gastropoda</taxon>
        <taxon>Heterobranchia</taxon>
        <taxon>Euthyneura</taxon>
        <taxon>Panpulmonata</taxon>
        <taxon>Sacoglossa</taxon>
        <taxon>Placobranchoidea</taxon>
        <taxon>Plakobranchidae</taxon>
        <taxon>Elysia</taxon>
    </lineage>
</organism>
<accession>A0AAV4EJ44</accession>
<keyword evidence="2" id="KW-1185">Reference proteome</keyword>
<dbReference type="EMBL" id="BMAT01010806">
    <property type="protein sequence ID" value="GFR61102.1"/>
    <property type="molecule type" value="Genomic_DNA"/>
</dbReference>
<sequence length="110" mass="11814">MSLINFSASRITYRLSDCSREPSDSLTTGAPLCLIVLPPKQLCERGLELFLISAGTTYHHPDLHTTQSSRQAQSQGFVGVSDFYFAVLGGHTCLAIASSIASSSISRSHP</sequence>
<evidence type="ECO:0000313" key="1">
    <source>
        <dbReference type="EMBL" id="GFR61102.1"/>
    </source>
</evidence>
<name>A0AAV4EJ44_9GAST</name>
<dbReference type="AlphaFoldDB" id="A0AAV4EJ44"/>
<reference evidence="1 2" key="1">
    <citation type="journal article" date="2021" name="Elife">
        <title>Chloroplast acquisition without the gene transfer in kleptoplastic sea slugs, Plakobranchus ocellatus.</title>
        <authorList>
            <person name="Maeda T."/>
            <person name="Takahashi S."/>
            <person name="Yoshida T."/>
            <person name="Shimamura S."/>
            <person name="Takaki Y."/>
            <person name="Nagai Y."/>
            <person name="Toyoda A."/>
            <person name="Suzuki Y."/>
            <person name="Arimoto A."/>
            <person name="Ishii H."/>
            <person name="Satoh N."/>
            <person name="Nishiyama T."/>
            <person name="Hasebe M."/>
            <person name="Maruyama T."/>
            <person name="Minagawa J."/>
            <person name="Obokata J."/>
            <person name="Shigenobu S."/>
        </authorList>
    </citation>
    <scope>NUCLEOTIDE SEQUENCE [LARGE SCALE GENOMIC DNA]</scope>
</reference>